<evidence type="ECO:0000256" key="1">
    <source>
        <dbReference type="SAM" id="MobiDB-lite"/>
    </source>
</evidence>
<evidence type="ECO:0000313" key="2">
    <source>
        <dbReference type="EMBL" id="VDL91561.1"/>
    </source>
</evidence>
<gene>
    <name evidence="2" type="ORF">SSLN_LOCUS5176</name>
</gene>
<feature type="region of interest" description="Disordered" evidence="1">
    <location>
        <begin position="51"/>
        <end position="91"/>
    </location>
</feature>
<organism evidence="4">
    <name type="scientific">Schistocephalus solidus</name>
    <name type="common">Tapeworm</name>
    <dbReference type="NCBI Taxonomy" id="70667"/>
    <lineage>
        <taxon>Eukaryota</taxon>
        <taxon>Metazoa</taxon>
        <taxon>Spiralia</taxon>
        <taxon>Lophotrochozoa</taxon>
        <taxon>Platyhelminthes</taxon>
        <taxon>Cestoda</taxon>
        <taxon>Eucestoda</taxon>
        <taxon>Diphyllobothriidea</taxon>
        <taxon>Diphyllobothriidae</taxon>
        <taxon>Schistocephalus</taxon>
    </lineage>
</organism>
<dbReference type="EMBL" id="UYSU01033145">
    <property type="protein sequence ID" value="VDL91561.1"/>
    <property type="molecule type" value="Genomic_DNA"/>
</dbReference>
<name>A0A183SLS8_SCHSO</name>
<dbReference type="STRING" id="70667.A0A183SLS8"/>
<evidence type="ECO:0000313" key="3">
    <source>
        <dbReference type="Proteomes" id="UP000275846"/>
    </source>
</evidence>
<dbReference type="WBParaSite" id="SSLN_0000533901-mRNA-1">
    <property type="protein sequence ID" value="SSLN_0000533901-mRNA-1"/>
    <property type="gene ID" value="SSLN_0000533901"/>
</dbReference>
<feature type="compositionally biased region" description="Basic and acidic residues" evidence="1">
    <location>
        <begin position="66"/>
        <end position="91"/>
    </location>
</feature>
<protein>
    <submittedName>
        <fullName evidence="4">Elf-1_N domain-containing protein</fullName>
    </submittedName>
</protein>
<proteinExistence type="predicted"/>
<dbReference type="Proteomes" id="UP000275846">
    <property type="component" value="Unassembled WGS sequence"/>
</dbReference>
<reference evidence="4" key="1">
    <citation type="submission" date="2016-06" db="UniProtKB">
        <authorList>
            <consortium name="WormBaseParasite"/>
        </authorList>
    </citation>
    <scope>IDENTIFICATION</scope>
</reference>
<reference evidence="2 3" key="2">
    <citation type="submission" date="2018-11" db="EMBL/GenBank/DDBJ databases">
        <authorList>
            <consortium name="Pathogen Informatics"/>
        </authorList>
    </citation>
    <scope>NUCLEOTIDE SEQUENCE [LARGE SCALE GENOMIC DNA]</scope>
    <source>
        <strain evidence="2 3">NST_G2</strain>
    </source>
</reference>
<sequence>MWPEGVHERDFKCVGPASAPMDDPEGHLLNDIVTLGKILVLEADAADVQEFSQDHNDELTTEELMEPQKELNQEESQEHSPGEEEVREDFPFPRKIRDVFGMF</sequence>
<dbReference type="OrthoDB" id="125347at2759"/>
<accession>A0A183SLS8</accession>
<keyword evidence="3" id="KW-1185">Reference proteome</keyword>
<dbReference type="AlphaFoldDB" id="A0A183SLS8"/>
<evidence type="ECO:0000313" key="4">
    <source>
        <dbReference type="WBParaSite" id="SSLN_0000533901-mRNA-1"/>
    </source>
</evidence>